<dbReference type="EMBL" id="ML977159">
    <property type="protein sequence ID" value="KAF1986063.1"/>
    <property type="molecule type" value="Genomic_DNA"/>
</dbReference>
<name>A0A6G1GYM3_9PEZI</name>
<organism evidence="1 2">
    <name type="scientific">Aulographum hederae CBS 113979</name>
    <dbReference type="NCBI Taxonomy" id="1176131"/>
    <lineage>
        <taxon>Eukaryota</taxon>
        <taxon>Fungi</taxon>
        <taxon>Dikarya</taxon>
        <taxon>Ascomycota</taxon>
        <taxon>Pezizomycotina</taxon>
        <taxon>Dothideomycetes</taxon>
        <taxon>Pleosporomycetidae</taxon>
        <taxon>Aulographales</taxon>
        <taxon>Aulographaceae</taxon>
    </lineage>
</organism>
<evidence type="ECO:0000313" key="2">
    <source>
        <dbReference type="Proteomes" id="UP000800041"/>
    </source>
</evidence>
<keyword evidence="2" id="KW-1185">Reference proteome</keyword>
<evidence type="ECO:0000313" key="1">
    <source>
        <dbReference type="EMBL" id="KAF1986063.1"/>
    </source>
</evidence>
<accession>A0A6G1GYM3</accession>
<reference evidence="1" key="1">
    <citation type="journal article" date="2020" name="Stud. Mycol.">
        <title>101 Dothideomycetes genomes: a test case for predicting lifestyles and emergence of pathogens.</title>
        <authorList>
            <person name="Haridas S."/>
            <person name="Albert R."/>
            <person name="Binder M."/>
            <person name="Bloem J."/>
            <person name="Labutti K."/>
            <person name="Salamov A."/>
            <person name="Andreopoulos B."/>
            <person name="Baker S."/>
            <person name="Barry K."/>
            <person name="Bills G."/>
            <person name="Bluhm B."/>
            <person name="Cannon C."/>
            <person name="Castanera R."/>
            <person name="Culley D."/>
            <person name="Daum C."/>
            <person name="Ezra D."/>
            <person name="Gonzalez J."/>
            <person name="Henrissat B."/>
            <person name="Kuo A."/>
            <person name="Liang C."/>
            <person name="Lipzen A."/>
            <person name="Lutzoni F."/>
            <person name="Magnuson J."/>
            <person name="Mondo S."/>
            <person name="Nolan M."/>
            <person name="Ohm R."/>
            <person name="Pangilinan J."/>
            <person name="Park H.-J."/>
            <person name="Ramirez L."/>
            <person name="Alfaro M."/>
            <person name="Sun H."/>
            <person name="Tritt A."/>
            <person name="Yoshinaga Y."/>
            <person name="Zwiers L.-H."/>
            <person name="Turgeon B."/>
            <person name="Goodwin S."/>
            <person name="Spatafora J."/>
            <person name="Crous P."/>
            <person name="Grigoriev I."/>
        </authorList>
    </citation>
    <scope>NUCLEOTIDE SEQUENCE</scope>
    <source>
        <strain evidence="1">CBS 113979</strain>
    </source>
</reference>
<sequence>MTTPTGKFVVTYCEQHAGPRARVGGPADPRNITLYTRTSDAFLASNHAPEHPAYIDPPAVRYPDPVELKIGNATVPLDLGVFGPLEQKYSQQLQRLAAFTDGTDIKKNMFLDLYKKARIEGITSSNIKISFRTTGLWPFNPRKVLNSSQLNANAGNSTTEAIRSSSPLRLSEIHRTPKNPSEVNTLIDTLGASSSCIDFPAVKRKVTKFAALQSTQIAALEHQNAKQASEITNLRPQKRKGITIDPQKAFADI</sequence>
<gene>
    <name evidence="1" type="ORF">K402DRAFT_421626</name>
</gene>
<dbReference type="AlphaFoldDB" id="A0A6G1GYM3"/>
<dbReference type="Proteomes" id="UP000800041">
    <property type="component" value="Unassembled WGS sequence"/>
</dbReference>
<protein>
    <submittedName>
        <fullName evidence="1">Uncharacterized protein</fullName>
    </submittedName>
</protein>
<dbReference type="OrthoDB" id="4357141at2759"/>
<proteinExistence type="predicted"/>